<name>A0ABR7JTL1_9FIRM</name>
<accession>A0ABR7JTL1</accession>
<proteinExistence type="predicted"/>
<evidence type="ECO:0000313" key="1">
    <source>
        <dbReference type="EMBL" id="MBC5997971.1"/>
    </source>
</evidence>
<comment type="caution">
    <text evidence="1">The sequence shown here is derived from an EMBL/GenBank/DDBJ whole genome shotgun (WGS) entry which is preliminary data.</text>
</comment>
<gene>
    <name evidence="1" type="ORF">H8923_14505</name>
</gene>
<dbReference type="RefSeq" id="WP_153972653.1">
    <property type="nucleotide sequence ID" value="NZ_JACRWE010000008.1"/>
</dbReference>
<dbReference type="Proteomes" id="UP000609849">
    <property type="component" value="Unassembled WGS sequence"/>
</dbReference>
<protein>
    <submittedName>
        <fullName evidence="1">Uncharacterized protein</fullName>
    </submittedName>
</protein>
<organism evidence="1 2">
    <name type="scientific">Romboutsia faecis</name>
    <dbReference type="NCBI Taxonomy" id="2764597"/>
    <lineage>
        <taxon>Bacteria</taxon>
        <taxon>Bacillati</taxon>
        <taxon>Bacillota</taxon>
        <taxon>Clostridia</taxon>
        <taxon>Peptostreptococcales</taxon>
        <taxon>Peptostreptococcaceae</taxon>
        <taxon>Romboutsia</taxon>
    </lineage>
</organism>
<keyword evidence="2" id="KW-1185">Reference proteome</keyword>
<dbReference type="EMBL" id="JACRWE010000008">
    <property type="protein sequence ID" value="MBC5997971.1"/>
    <property type="molecule type" value="Genomic_DNA"/>
</dbReference>
<sequence>MRIKVNANNIIDLVTYLQGYKEYVVTETDKSRKKHAYMIESMAKGKVAVDTSRLKTSIHTKHEGNSSLVGTNVKYARAREFGSKAYVIKPKKAKFLRFRGRDGNWVFVKKVNYPAGRGKKPHLIPSFEEITPKFSDDVERILFSYDK</sequence>
<reference evidence="1 2" key="1">
    <citation type="submission" date="2020-08" db="EMBL/GenBank/DDBJ databases">
        <authorList>
            <person name="Liu C."/>
            <person name="Sun Q."/>
        </authorList>
    </citation>
    <scope>NUCLEOTIDE SEQUENCE [LARGE SCALE GENOMIC DNA]</scope>
    <source>
        <strain evidence="1 2">NSJ-18</strain>
    </source>
</reference>
<evidence type="ECO:0000313" key="2">
    <source>
        <dbReference type="Proteomes" id="UP000609849"/>
    </source>
</evidence>